<keyword evidence="2" id="KW-1185">Reference proteome</keyword>
<comment type="caution">
    <text evidence="1">The sequence shown here is derived from an EMBL/GenBank/DDBJ whole genome shotgun (WGS) entry which is preliminary data.</text>
</comment>
<dbReference type="STRING" id="1321606.SAMD00020551_2167"/>
<gene>
    <name evidence="1" type="ORF">SAMD00020551_2167</name>
</gene>
<reference evidence="1 2" key="1">
    <citation type="submission" date="2013-06" db="EMBL/GenBank/DDBJ databases">
        <title>Whole genome shotgun sequence of Bacillus selenatarsenatis SF-1.</title>
        <authorList>
            <person name="Kuroda M."/>
            <person name="Sei K."/>
            <person name="Yamashita M."/>
            <person name="Ike M."/>
        </authorList>
    </citation>
    <scope>NUCLEOTIDE SEQUENCE [LARGE SCALE GENOMIC DNA]</scope>
    <source>
        <strain evidence="1 2">SF-1</strain>
    </source>
</reference>
<dbReference type="AlphaFoldDB" id="A0A0A8X210"/>
<proteinExistence type="predicted"/>
<dbReference type="Proteomes" id="UP000031014">
    <property type="component" value="Unassembled WGS sequence"/>
</dbReference>
<evidence type="ECO:0000313" key="2">
    <source>
        <dbReference type="Proteomes" id="UP000031014"/>
    </source>
</evidence>
<dbReference type="OrthoDB" id="191894at2"/>
<organism evidence="1 2">
    <name type="scientific">Mesobacillus selenatarsenatis (strain DSM 18680 / JCM 14380 / FERM P-15431 / SF-1)</name>
    <dbReference type="NCBI Taxonomy" id="1321606"/>
    <lineage>
        <taxon>Bacteria</taxon>
        <taxon>Bacillati</taxon>
        <taxon>Bacillota</taxon>
        <taxon>Bacilli</taxon>
        <taxon>Bacillales</taxon>
        <taxon>Bacillaceae</taxon>
        <taxon>Mesobacillus</taxon>
    </lineage>
</organism>
<dbReference type="RefSeq" id="WP_052442155.1">
    <property type="nucleotide sequence ID" value="NZ_BASE01000044.1"/>
</dbReference>
<accession>A0A0A8X210</accession>
<protein>
    <submittedName>
        <fullName evidence="1">CDS_ID OB3030</fullName>
    </submittedName>
</protein>
<evidence type="ECO:0000313" key="1">
    <source>
        <dbReference type="EMBL" id="GAM14020.1"/>
    </source>
</evidence>
<name>A0A0A8X210_MESS1</name>
<sequence length="127" mass="14330">MNNFLKSGFLLGLGAAVAGKEKVDETIMKLVEKGNMTQAEADTIFDDFFKKGESKSGEWNKEFKEMARNQLTELGFVRREELDTVQAQLVLLREEISQLRNSGLNKEIDQVENGMENIPPGFSKDID</sequence>
<dbReference type="NCBIfam" id="NF047773">
    <property type="entry name" value="phas_rel_Lepto"/>
    <property type="match status" value="1"/>
</dbReference>
<dbReference type="EMBL" id="BASE01000044">
    <property type="protein sequence ID" value="GAM14020.1"/>
    <property type="molecule type" value="Genomic_DNA"/>
</dbReference>